<dbReference type="AlphaFoldDB" id="A0AAN6QI83"/>
<organism evidence="3 4">
    <name type="scientific">Canariomyces notabilis</name>
    <dbReference type="NCBI Taxonomy" id="2074819"/>
    <lineage>
        <taxon>Eukaryota</taxon>
        <taxon>Fungi</taxon>
        <taxon>Dikarya</taxon>
        <taxon>Ascomycota</taxon>
        <taxon>Pezizomycotina</taxon>
        <taxon>Sordariomycetes</taxon>
        <taxon>Sordariomycetidae</taxon>
        <taxon>Sordariales</taxon>
        <taxon>Chaetomiaceae</taxon>
        <taxon>Canariomyces</taxon>
    </lineage>
</organism>
<dbReference type="GeneID" id="89933853"/>
<dbReference type="Proteomes" id="UP001302812">
    <property type="component" value="Unassembled WGS sequence"/>
</dbReference>
<dbReference type="Gene3D" id="3.40.50.300">
    <property type="entry name" value="P-loop containing nucleotide triphosphate hydrolases"/>
    <property type="match status" value="1"/>
</dbReference>
<evidence type="ECO:0000256" key="1">
    <source>
        <dbReference type="ARBA" id="ARBA00022737"/>
    </source>
</evidence>
<feature type="domain" description="Nephrocystin 3-like N-terminal" evidence="2">
    <location>
        <begin position="185"/>
        <end position="345"/>
    </location>
</feature>
<gene>
    <name evidence="3" type="ORF">N656DRAFT_462457</name>
</gene>
<reference evidence="3" key="2">
    <citation type="submission" date="2023-05" db="EMBL/GenBank/DDBJ databases">
        <authorList>
            <consortium name="Lawrence Berkeley National Laboratory"/>
            <person name="Steindorff A."/>
            <person name="Hensen N."/>
            <person name="Bonometti L."/>
            <person name="Westerberg I."/>
            <person name="Brannstrom I.O."/>
            <person name="Guillou S."/>
            <person name="Cros-Aarteil S."/>
            <person name="Calhoun S."/>
            <person name="Haridas S."/>
            <person name="Kuo A."/>
            <person name="Mondo S."/>
            <person name="Pangilinan J."/>
            <person name="Riley R."/>
            <person name="Labutti K."/>
            <person name="Andreopoulos B."/>
            <person name="Lipzen A."/>
            <person name="Chen C."/>
            <person name="Yanf M."/>
            <person name="Daum C."/>
            <person name="Ng V."/>
            <person name="Clum A."/>
            <person name="Ohm R."/>
            <person name="Martin F."/>
            <person name="Silar P."/>
            <person name="Natvig D."/>
            <person name="Lalanne C."/>
            <person name="Gautier V."/>
            <person name="Ament-Velasquez S.L."/>
            <person name="Kruys A."/>
            <person name="Hutchinson M.I."/>
            <person name="Powell A.J."/>
            <person name="Barry K."/>
            <person name="Miller A.N."/>
            <person name="Grigoriev I.V."/>
            <person name="Debuchy R."/>
            <person name="Gladieux P."/>
            <person name="Thoren M.H."/>
            <person name="Johannesson H."/>
        </authorList>
    </citation>
    <scope>NUCLEOTIDE SEQUENCE</scope>
    <source>
        <strain evidence="3">CBS 508.74</strain>
    </source>
</reference>
<dbReference type="InterPro" id="IPR027417">
    <property type="entry name" value="P-loop_NTPase"/>
</dbReference>
<dbReference type="Pfam" id="PF24883">
    <property type="entry name" value="NPHP3_N"/>
    <property type="match status" value="1"/>
</dbReference>
<comment type="caution">
    <text evidence="3">The sequence shown here is derived from an EMBL/GenBank/DDBJ whole genome shotgun (WGS) entry which is preliminary data.</text>
</comment>
<proteinExistence type="predicted"/>
<name>A0AAN6QI83_9PEZI</name>
<accession>A0AAN6QI83</accession>
<keyword evidence="4" id="KW-1185">Reference proteome</keyword>
<dbReference type="InterPro" id="IPR056884">
    <property type="entry name" value="NPHP3-like_N"/>
</dbReference>
<reference evidence="3" key="1">
    <citation type="journal article" date="2023" name="Mol. Phylogenet. Evol.">
        <title>Genome-scale phylogeny and comparative genomics of the fungal order Sordariales.</title>
        <authorList>
            <person name="Hensen N."/>
            <person name="Bonometti L."/>
            <person name="Westerberg I."/>
            <person name="Brannstrom I.O."/>
            <person name="Guillou S."/>
            <person name="Cros-Aarteil S."/>
            <person name="Calhoun S."/>
            <person name="Haridas S."/>
            <person name="Kuo A."/>
            <person name="Mondo S."/>
            <person name="Pangilinan J."/>
            <person name="Riley R."/>
            <person name="LaButti K."/>
            <person name="Andreopoulos B."/>
            <person name="Lipzen A."/>
            <person name="Chen C."/>
            <person name="Yan M."/>
            <person name="Daum C."/>
            <person name="Ng V."/>
            <person name="Clum A."/>
            <person name="Steindorff A."/>
            <person name="Ohm R.A."/>
            <person name="Martin F."/>
            <person name="Silar P."/>
            <person name="Natvig D.O."/>
            <person name="Lalanne C."/>
            <person name="Gautier V."/>
            <person name="Ament-Velasquez S.L."/>
            <person name="Kruys A."/>
            <person name="Hutchinson M.I."/>
            <person name="Powell A.J."/>
            <person name="Barry K."/>
            <person name="Miller A.N."/>
            <person name="Grigoriev I.V."/>
            <person name="Debuchy R."/>
            <person name="Gladieux P."/>
            <person name="Hiltunen Thoren M."/>
            <person name="Johannesson H."/>
        </authorList>
    </citation>
    <scope>NUCLEOTIDE SEQUENCE</scope>
    <source>
        <strain evidence="3">CBS 508.74</strain>
    </source>
</reference>
<protein>
    <recommendedName>
        <fullName evidence="2">Nephrocystin 3-like N-terminal domain-containing protein</fullName>
    </recommendedName>
</protein>
<dbReference type="PANTHER" id="PTHR10039:SF16">
    <property type="entry name" value="GPI INOSITOL-DEACYLASE"/>
    <property type="match status" value="1"/>
</dbReference>
<dbReference type="SUPFAM" id="SSF52540">
    <property type="entry name" value="P-loop containing nucleoside triphosphate hydrolases"/>
    <property type="match status" value="1"/>
</dbReference>
<dbReference type="RefSeq" id="XP_064665481.1">
    <property type="nucleotide sequence ID" value="XM_064809729.1"/>
</dbReference>
<evidence type="ECO:0000313" key="3">
    <source>
        <dbReference type="EMBL" id="KAK4107911.1"/>
    </source>
</evidence>
<evidence type="ECO:0000259" key="2">
    <source>
        <dbReference type="Pfam" id="PF24883"/>
    </source>
</evidence>
<dbReference type="EMBL" id="MU853368">
    <property type="protein sequence ID" value="KAK4107911.1"/>
    <property type="molecule type" value="Genomic_DNA"/>
</dbReference>
<evidence type="ECO:0000313" key="4">
    <source>
        <dbReference type="Proteomes" id="UP001302812"/>
    </source>
</evidence>
<dbReference type="PANTHER" id="PTHR10039">
    <property type="entry name" value="AMELOGENIN"/>
    <property type="match status" value="1"/>
</dbReference>
<sequence>MAEPLSIGASVLAFIGLADRIIRLSKYCIDGLQDAPSEIRMIHGEVLSLRAIVDVLAETDAPSLFNKDGPLEGCRCCLSDLEGLLPGVDTSLRRAGRLLTVAELAWPLKQSKARKLVAELSQHKATLLLVMSGDIVHELRGIKRTLSKLQDDVSESERHKIHTWLERTNPSGLHNSAIGKHEPHTCAWLMQSVEWKSWVSSTAPDRMLWIYGIPGSGKTVLASFAIEKLKLLCQGTAGHICVYYYCHYSNGQDEALPLLSWVVSQVCRQLKWAPSELKCLYDRGCEPTIPELQHVLELVLTRVERLVIVVDAVDESTPRDSLVRLLANMTLDSRFQKVRILATSRQYFDIERVFSGISISISMKNQYVDADIECYIRSRLDSSIRLRRWRDHSREIQQALVAKAAGMFRYVDCQLDSIERLRDKTKLFLVLQDLPEDLSETYVRIFDNIPEADRQFITRVLLWVYGDSVAPWPVRRGINAKLLLEAVTFDLYGRDAVEKNSAFDWECLQDLCGCLIAVTKENPELDGGDVDDPAVCYVTLAHYTVWEFLTSSHILSTRASRFAMSTPVACREFATSILRQALTADPKGRRTDWRREREAYCMVLRCAFKSPTYLQTPQDWTWIYSYTS</sequence>
<keyword evidence="1" id="KW-0677">Repeat</keyword>